<evidence type="ECO:0000259" key="11">
    <source>
        <dbReference type="PROSITE" id="PS51826"/>
    </source>
</evidence>
<dbReference type="InterPro" id="IPR004167">
    <property type="entry name" value="PSBD"/>
</dbReference>
<evidence type="ECO:0000256" key="6">
    <source>
        <dbReference type="ARBA" id="ARBA00025211"/>
    </source>
</evidence>
<evidence type="ECO:0000313" key="12">
    <source>
        <dbReference type="EMBL" id="OGX89254.1"/>
    </source>
</evidence>
<dbReference type="SUPFAM" id="SSF47005">
    <property type="entry name" value="Peripheral subunit-binding domain of 2-oxo acid dehydrogenase complex"/>
    <property type="match status" value="1"/>
</dbReference>
<gene>
    <name evidence="12" type="ORF">BEN47_07600</name>
</gene>
<dbReference type="InterPro" id="IPR011053">
    <property type="entry name" value="Single_hybrid_motif"/>
</dbReference>
<dbReference type="PROSITE" id="PS51826">
    <property type="entry name" value="PSBD"/>
    <property type="match status" value="1"/>
</dbReference>
<dbReference type="NCBIfam" id="TIGR01349">
    <property type="entry name" value="PDHac_trf_mito"/>
    <property type="match status" value="1"/>
</dbReference>
<organism evidence="12 13">
    <name type="scientific">Hymenobacter lapidarius</name>
    <dbReference type="NCBI Taxonomy" id="1908237"/>
    <lineage>
        <taxon>Bacteria</taxon>
        <taxon>Pseudomonadati</taxon>
        <taxon>Bacteroidota</taxon>
        <taxon>Cytophagia</taxon>
        <taxon>Cytophagales</taxon>
        <taxon>Hymenobacteraceae</taxon>
        <taxon>Hymenobacter</taxon>
    </lineage>
</organism>
<dbReference type="PANTHER" id="PTHR23151">
    <property type="entry name" value="DIHYDROLIPOAMIDE ACETYL/SUCCINYL-TRANSFERASE-RELATED"/>
    <property type="match status" value="1"/>
</dbReference>
<dbReference type="Gene3D" id="3.30.559.10">
    <property type="entry name" value="Chloramphenicol acetyltransferase-like domain"/>
    <property type="match status" value="1"/>
</dbReference>
<comment type="similarity">
    <text evidence="1 8">Belongs to the 2-oxoacid dehydrogenase family.</text>
</comment>
<sequence length="594" mass="61053">MAEIIKMPKMSDTMTEGTIAAWLKKVGDKVKSGDILAEVETDKATMELENYEDGVLLYIGPKEQESVVVDGILAIVGKEGEDFSALLSGAQGGAEAPKADAPKPEAAPAPAAAPAAEAPKEAPAATPAPTPAAPAPVAAPANGKKATVVRMPKMSDTMTEGTIAAWLKNVGDKVKSGDILAEVETDKATMELENYEDGTLLYTGPKAGEAVAVDGILAIIGEEGADIQALLGEPSGDAAPVPEAAATEAPAPAEAPKAADAPKVAEDAPATAATPVAATPAAPGGRIFASPLAKSIAKEKGINLAQVVGSGDNGRIVQRDVENFYPGAAAPAPQAAPAAAPAAPAPAAAPQATAPAAQPAASVAAPASDTYTDTPVSQMRKVIAKRLSESLFTAPHFYLTMEINMDKAIEARVKLNELSPIKLSFNDLVLKSAAVALRQHPAINSSWMGDKIRQNKVINIGVAVAVDEGLLVPVIRNADQKGLSQIATEVKELAGRAKTKKLQPAEWEGSTFTISNLGMFGIDEFTAIINTPDACILAVGGIKQTPIVKDGQIVVGNIMKVTLSCDHRVVDGATGAAFLQTLKGLLEDPMRMLI</sequence>
<feature type="domain" description="Lipoyl-binding" evidence="10">
    <location>
        <begin position="146"/>
        <end position="221"/>
    </location>
</feature>
<evidence type="ECO:0000256" key="5">
    <source>
        <dbReference type="ARBA" id="ARBA00023315"/>
    </source>
</evidence>
<dbReference type="InterPro" id="IPR045257">
    <property type="entry name" value="E2/Pdx1"/>
</dbReference>
<feature type="region of interest" description="Disordered" evidence="9">
    <location>
        <begin position="232"/>
        <end position="281"/>
    </location>
</feature>
<feature type="compositionally biased region" description="Low complexity" evidence="9">
    <location>
        <begin position="238"/>
        <end position="281"/>
    </location>
</feature>
<evidence type="ECO:0000256" key="1">
    <source>
        <dbReference type="ARBA" id="ARBA00007317"/>
    </source>
</evidence>
<dbReference type="SUPFAM" id="SSF51230">
    <property type="entry name" value="Single hybrid motif"/>
    <property type="match status" value="2"/>
</dbReference>
<evidence type="ECO:0000256" key="4">
    <source>
        <dbReference type="ARBA" id="ARBA00022823"/>
    </source>
</evidence>
<dbReference type="Gene3D" id="2.40.50.100">
    <property type="match status" value="2"/>
</dbReference>
<dbReference type="Pfam" id="PF00364">
    <property type="entry name" value="Biotin_lipoyl"/>
    <property type="match status" value="2"/>
</dbReference>
<dbReference type="OrthoDB" id="9805770at2"/>
<name>A0A1G1TEE9_9BACT</name>
<dbReference type="EMBL" id="MDZB01000033">
    <property type="protein sequence ID" value="OGX89254.1"/>
    <property type="molecule type" value="Genomic_DNA"/>
</dbReference>
<evidence type="ECO:0000256" key="3">
    <source>
        <dbReference type="ARBA" id="ARBA00022679"/>
    </source>
</evidence>
<feature type="domain" description="Lipoyl-binding" evidence="10">
    <location>
        <begin position="2"/>
        <end position="77"/>
    </location>
</feature>
<comment type="catalytic activity">
    <reaction evidence="7 8">
        <text>N(6)-[(R)-dihydrolipoyl]-L-lysyl-[protein] + acetyl-CoA = N(6)-[(R)-S(8)-acetyldihydrolipoyl]-L-lysyl-[protein] + CoA</text>
        <dbReference type="Rhea" id="RHEA:17017"/>
        <dbReference type="Rhea" id="RHEA-COMP:10475"/>
        <dbReference type="Rhea" id="RHEA-COMP:10478"/>
        <dbReference type="ChEBI" id="CHEBI:57287"/>
        <dbReference type="ChEBI" id="CHEBI:57288"/>
        <dbReference type="ChEBI" id="CHEBI:83100"/>
        <dbReference type="ChEBI" id="CHEBI:83111"/>
        <dbReference type="EC" id="2.3.1.12"/>
    </reaction>
</comment>
<accession>A0A1G1TEE9</accession>
<comment type="cofactor">
    <cofactor evidence="8">
        <name>(R)-lipoate</name>
        <dbReference type="ChEBI" id="CHEBI:83088"/>
    </cofactor>
    <text evidence="8">Binds 2 lipoyl cofactors covalently.</text>
</comment>
<dbReference type="PANTHER" id="PTHR23151:SF90">
    <property type="entry name" value="DIHYDROLIPOYLLYSINE-RESIDUE ACETYLTRANSFERASE COMPONENT OF PYRUVATE DEHYDROGENASE COMPLEX, MITOCHONDRIAL-RELATED"/>
    <property type="match status" value="1"/>
</dbReference>
<dbReference type="InterPro" id="IPR001078">
    <property type="entry name" value="2-oxoacid_DH_actylTfrase"/>
</dbReference>
<dbReference type="Pfam" id="PF02817">
    <property type="entry name" value="E3_binding"/>
    <property type="match status" value="1"/>
</dbReference>
<dbReference type="InterPro" id="IPR023213">
    <property type="entry name" value="CAT-like_dom_sf"/>
</dbReference>
<dbReference type="PROSITE" id="PS50968">
    <property type="entry name" value="BIOTINYL_LIPOYL"/>
    <property type="match status" value="2"/>
</dbReference>
<protein>
    <recommendedName>
        <fullName evidence="8">Acetyltransferase component of pyruvate dehydrogenase complex</fullName>
        <ecNumber evidence="8">2.3.1.12</ecNumber>
    </recommendedName>
</protein>
<evidence type="ECO:0000256" key="2">
    <source>
        <dbReference type="ARBA" id="ARBA00011484"/>
    </source>
</evidence>
<evidence type="ECO:0000259" key="10">
    <source>
        <dbReference type="PROSITE" id="PS50968"/>
    </source>
</evidence>
<dbReference type="FunFam" id="3.30.559.10:FF:000003">
    <property type="entry name" value="Acetyltransferase component of pyruvate dehydrogenase complex"/>
    <property type="match status" value="1"/>
</dbReference>
<comment type="subunit">
    <text evidence="2">Forms a 24-polypeptide structural core with octahedral symmetry.</text>
</comment>
<keyword evidence="5 8" id="KW-0012">Acyltransferase</keyword>
<dbReference type="GO" id="GO:0045254">
    <property type="term" value="C:pyruvate dehydrogenase complex"/>
    <property type="evidence" value="ECO:0007669"/>
    <property type="project" value="UniProtKB-UniRule"/>
</dbReference>
<dbReference type="SUPFAM" id="SSF52777">
    <property type="entry name" value="CoA-dependent acyltransferases"/>
    <property type="match status" value="1"/>
</dbReference>
<keyword evidence="13" id="KW-1185">Reference proteome</keyword>
<dbReference type="CDD" id="cd06849">
    <property type="entry name" value="lipoyl_domain"/>
    <property type="match status" value="2"/>
</dbReference>
<dbReference type="PROSITE" id="PS00189">
    <property type="entry name" value="LIPOYL"/>
    <property type="match status" value="2"/>
</dbReference>
<evidence type="ECO:0000313" key="13">
    <source>
        <dbReference type="Proteomes" id="UP000176294"/>
    </source>
</evidence>
<dbReference type="Gene3D" id="4.10.320.10">
    <property type="entry name" value="E3-binding domain"/>
    <property type="match status" value="1"/>
</dbReference>
<keyword evidence="3 8" id="KW-0808">Transferase</keyword>
<comment type="function">
    <text evidence="6">The pyruvate dehydrogenase complex catalyzes the overall conversion of pyruvate to acetyl-CoA and CO(2). It contains multiple copies of three enzymatic components: pyruvate dehydrogenase (E1), dihydrolipoamide acetyltransferase (E2) and lipoamide dehydrogenase (E3).</text>
</comment>
<feature type="region of interest" description="Disordered" evidence="9">
    <location>
        <begin position="91"/>
        <end position="144"/>
    </location>
</feature>
<evidence type="ECO:0000256" key="7">
    <source>
        <dbReference type="ARBA" id="ARBA00048370"/>
    </source>
</evidence>
<dbReference type="GO" id="GO:0004742">
    <property type="term" value="F:dihydrolipoyllysine-residue acetyltransferase activity"/>
    <property type="evidence" value="ECO:0007669"/>
    <property type="project" value="UniProtKB-UniRule"/>
</dbReference>
<dbReference type="InterPro" id="IPR003016">
    <property type="entry name" value="2-oxoA_DH_lipoyl-BS"/>
</dbReference>
<dbReference type="RefSeq" id="WP_070724412.1">
    <property type="nucleotide sequence ID" value="NZ_MDZB01000033.1"/>
</dbReference>
<reference evidence="12 13" key="1">
    <citation type="submission" date="2016-08" db="EMBL/GenBank/DDBJ databases">
        <title>Hymenobacter coccineus sp. nov., Hymenobacter lapidarius sp. nov. and Hymenobacter glacialis sp. nov., isolated from Antarctic soil.</title>
        <authorList>
            <person name="Sedlacek I."/>
            <person name="Kralova S."/>
            <person name="Kyrova K."/>
            <person name="Maslanova I."/>
            <person name="Stankova E."/>
            <person name="Vrbovska V."/>
            <person name="Nemec M."/>
            <person name="Bartak M."/>
            <person name="Svec P."/>
            <person name="Busse H.-J."/>
            <person name="Pantucek R."/>
        </authorList>
    </citation>
    <scope>NUCLEOTIDE SEQUENCE [LARGE SCALE GENOMIC DNA]</scope>
    <source>
        <strain evidence="12 13">CCM 8643</strain>
    </source>
</reference>
<dbReference type="Proteomes" id="UP000176294">
    <property type="component" value="Unassembled WGS sequence"/>
</dbReference>
<comment type="caution">
    <text evidence="12">The sequence shown here is derived from an EMBL/GenBank/DDBJ whole genome shotgun (WGS) entry which is preliminary data.</text>
</comment>
<dbReference type="Pfam" id="PF00198">
    <property type="entry name" value="2-oxoacid_dh"/>
    <property type="match status" value="1"/>
</dbReference>
<feature type="domain" description="Peripheral subunit-binding (PSBD)" evidence="11">
    <location>
        <begin position="288"/>
        <end position="325"/>
    </location>
</feature>
<dbReference type="EC" id="2.3.1.12" evidence="8"/>
<dbReference type="GO" id="GO:0006086">
    <property type="term" value="P:pyruvate decarboxylation to acetyl-CoA"/>
    <property type="evidence" value="ECO:0007669"/>
    <property type="project" value="InterPro"/>
</dbReference>
<dbReference type="AlphaFoldDB" id="A0A1G1TEE9"/>
<feature type="compositionally biased region" description="Low complexity" evidence="9">
    <location>
        <begin position="104"/>
        <end position="125"/>
    </location>
</feature>
<keyword evidence="4 8" id="KW-0450">Lipoyl</keyword>
<dbReference type="InterPro" id="IPR006257">
    <property type="entry name" value="LAT1"/>
</dbReference>
<dbReference type="STRING" id="1908237.BEN47_07600"/>
<dbReference type="InterPro" id="IPR036625">
    <property type="entry name" value="E3-bd_dom_sf"/>
</dbReference>
<dbReference type="InterPro" id="IPR000089">
    <property type="entry name" value="Biotin_lipoyl"/>
</dbReference>
<evidence type="ECO:0000256" key="8">
    <source>
        <dbReference type="RuleBase" id="RU361137"/>
    </source>
</evidence>
<evidence type="ECO:0000256" key="9">
    <source>
        <dbReference type="SAM" id="MobiDB-lite"/>
    </source>
</evidence>
<keyword evidence="12" id="KW-0670">Pyruvate</keyword>
<proteinExistence type="inferred from homology"/>